<dbReference type="InterPro" id="IPR045032">
    <property type="entry name" value="PEL"/>
</dbReference>
<evidence type="ECO:0000256" key="8">
    <source>
        <dbReference type="RuleBase" id="RU361173"/>
    </source>
</evidence>
<dbReference type="AlphaFoldDB" id="A0A9P6CL82"/>
<evidence type="ECO:0000256" key="4">
    <source>
        <dbReference type="ARBA" id="ARBA00023239"/>
    </source>
</evidence>
<organism evidence="11 12">
    <name type="scientific">Collybia nuda</name>
    <dbReference type="NCBI Taxonomy" id="64659"/>
    <lineage>
        <taxon>Eukaryota</taxon>
        <taxon>Fungi</taxon>
        <taxon>Dikarya</taxon>
        <taxon>Basidiomycota</taxon>
        <taxon>Agaricomycotina</taxon>
        <taxon>Agaricomycetes</taxon>
        <taxon>Agaricomycetidae</taxon>
        <taxon>Agaricales</taxon>
        <taxon>Tricholomatineae</taxon>
        <taxon>Clitocybaceae</taxon>
        <taxon>Collybia</taxon>
    </lineage>
</organism>
<keyword evidence="9" id="KW-0732">Signal</keyword>
<evidence type="ECO:0000256" key="6">
    <source>
        <dbReference type="ARBA" id="ARBA00037631"/>
    </source>
</evidence>
<comment type="caution">
    <text evidence="11">The sequence shown here is derived from an EMBL/GenBank/DDBJ whole genome shotgun (WGS) entry which is preliminary data.</text>
</comment>
<evidence type="ECO:0000256" key="2">
    <source>
        <dbReference type="ARBA" id="ARBA00023157"/>
    </source>
</evidence>
<dbReference type="GO" id="GO:0030570">
    <property type="term" value="F:pectate lyase activity"/>
    <property type="evidence" value="ECO:0007669"/>
    <property type="project" value="InterPro"/>
</dbReference>
<comment type="subcellular location">
    <subcellularLocation>
        <location evidence="8">Secreted</location>
    </subcellularLocation>
</comment>
<keyword evidence="4 8" id="KW-0456">Lyase</keyword>
<feature type="domain" description="Pectate lyase" evidence="10">
    <location>
        <begin position="97"/>
        <end position="305"/>
    </location>
</feature>
<evidence type="ECO:0000256" key="7">
    <source>
        <dbReference type="ARBA" id="ARBA00039082"/>
    </source>
</evidence>
<evidence type="ECO:0000256" key="5">
    <source>
        <dbReference type="ARBA" id="ARBA00036818"/>
    </source>
</evidence>
<evidence type="ECO:0000256" key="1">
    <source>
        <dbReference type="ARBA" id="ARBA00010980"/>
    </source>
</evidence>
<dbReference type="PANTHER" id="PTHR31683">
    <property type="entry name" value="PECTATE LYASE 18-RELATED"/>
    <property type="match status" value="1"/>
</dbReference>
<dbReference type="Proteomes" id="UP000807353">
    <property type="component" value="Unassembled WGS sequence"/>
</dbReference>
<evidence type="ECO:0000256" key="9">
    <source>
        <dbReference type="SAM" id="SignalP"/>
    </source>
</evidence>
<feature type="chain" id="PRO_5040112069" description="pectin lyase" evidence="9">
    <location>
        <begin position="24"/>
        <end position="385"/>
    </location>
</feature>
<dbReference type="GO" id="GO:0047490">
    <property type="term" value="F:pectin lyase activity"/>
    <property type="evidence" value="ECO:0007669"/>
    <property type="project" value="UniProtKB-EC"/>
</dbReference>
<evidence type="ECO:0000256" key="3">
    <source>
        <dbReference type="ARBA" id="ARBA00023180"/>
    </source>
</evidence>
<dbReference type="Pfam" id="PF00544">
    <property type="entry name" value="Pectate_lyase_4"/>
    <property type="match status" value="1"/>
</dbReference>
<dbReference type="OrthoDB" id="1637350at2759"/>
<dbReference type="SUPFAM" id="SSF51126">
    <property type="entry name" value="Pectin lyase-like"/>
    <property type="match status" value="1"/>
</dbReference>
<keyword evidence="2" id="KW-1015">Disulfide bond</keyword>
<keyword evidence="8" id="KW-0119">Carbohydrate metabolism</keyword>
<sequence length="385" mass="41294">MGRLNIFTLFYTLLDVSFRIVPAFAIGSSEGFASGVTGGGSATAQTPTSISQLATWLSDSTARVIVLDKIFDFTTSEGTRTGSVCSPWTCSPNPQQAIADSTWCDPYPKTTGTWNVAGKTALRVGSDEVSIYLTSDPGLGCIKGKGLTVNGSKNVIIQNIQIADINERYVWGGDAIDVSGSDLVWIDHNYIARIGRQFIVTHFGTTAPQRVTITNNVFDGRSTYAPGCNGKAYWIMLILGVNDKITIARNQLSGRGPHAGGTAGNNQLVHIYNNYYNTIDGHAPDIGTGAKALVEGNYFKVVTTPITTDTTGAAYVPVKDENLTACATYIGRNCVVNTSYVYFCFGNSPLFSFLTICTVICSLNAEAFPVLTWGLCRTSQPTSQQ</sequence>
<dbReference type="InterPro" id="IPR011050">
    <property type="entry name" value="Pectin_lyase_fold/virulence"/>
</dbReference>
<dbReference type="InterPro" id="IPR002022">
    <property type="entry name" value="Pec_lyase"/>
</dbReference>
<evidence type="ECO:0000313" key="12">
    <source>
        <dbReference type="Proteomes" id="UP000807353"/>
    </source>
</evidence>
<dbReference type="EMBL" id="MU150253">
    <property type="protein sequence ID" value="KAF9464634.1"/>
    <property type="molecule type" value="Genomic_DNA"/>
</dbReference>
<dbReference type="SMART" id="SM00656">
    <property type="entry name" value="Amb_all"/>
    <property type="match status" value="1"/>
</dbReference>
<accession>A0A9P6CL82</accession>
<gene>
    <name evidence="11" type="ORF">BDZ94DRAFT_1161776</name>
</gene>
<comment type="catalytic activity">
    <reaction evidence="5">
        <text>Eliminative cleavage of (1-&gt;4)-alpha-D-galacturonan methyl ester to give oligosaccharides with 4-deoxy-6-O-methyl-alpha-D-galact-4-enuronosyl groups at their non-reducing ends.</text>
        <dbReference type="EC" id="4.2.2.10"/>
    </reaction>
</comment>
<comment type="similarity">
    <text evidence="1 8">Belongs to the polysaccharide lyase 1 family.</text>
</comment>
<comment type="function">
    <text evidence="6">Pectinolytic enzymes consist of four classes of enzymes: pectin lyase, polygalacturonase, pectin methylesterase and rhamnogalacturonase. Among pectinolytic enzymes, pectin lyase is the most important in depolymerization of pectin, since it cleaves internal glycosidic bonds of highly methylated pectins.</text>
</comment>
<name>A0A9P6CL82_9AGAR</name>
<keyword evidence="8" id="KW-0624">Polysaccharide degradation</keyword>
<dbReference type="Gene3D" id="2.160.20.10">
    <property type="entry name" value="Single-stranded right-handed beta-helix, Pectin lyase-like"/>
    <property type="match status" value="1"/>
</dbReference>
<keyword evidence="8" id="KW-0964">Secreted</keyword>
<evidence type="ECO:0000259" key="10">
    <source>
        <dbReference type="SMART" id="SM00656"/>
    </source>
</evidence>
<reference evidence="11" key="1">
    <citation type="submission" date="2020-11" db="EMBL/GenBank/DDBJ databases">
        <authorList>
            <consortium name="DOE Joint Genome Institute"/>
            <person name="Ahrendt S."/>
            <person name="Riley R."/>
            <person name="Andreopoulos W."/>
            <person name="Labutti K."/>
            <person name="Pangilinan J."/>
            <person name="Ruiz-Duenas F.J."/>
            <person name="Barrasa J.M."/>
            <person name="Sanchez-Garcia M."/>
            <person name="Camarero S."/>
            <person name="Miyauchi S."/>
            <person name="Serrano A."/>
            <person name="Linde D."/>
            <person name="Babiker R."/>
            <person name="Drula E."/>
            <person name="Ayuso-Fernandez I."/>
            <person name="Pacheco R."/>
            <person name="Padilla G."/>
            <person name="Ferreira P."/>
            <person name="Barriuso J."/>
            <person name="Kellner H."/>
            <person name="Castanera R."/>
            <person name="Alfaro M."/>
            <person name="Ramirez L."/>
            <person name="Pisabarro A.G."/>
            <person name="Kuo A."/>
            <person name="Tritt A."/>
            <person name="Lipzen A."/>
            <person name="He G."/>
            <person name="Yan M."/>
            <person name="Ng V."/>
            <person name="Cullen D."/>
            <person name="Martin F."/>
            <person name="Rosso M.-N."/>
            <person name="Henrissat B."/>
            <person name="Hibbett D."/>
            <person name="Martinez A.T."/>
            <person name="Grigoriev I.V."/>
        </authorList>
    </citation>
    <scope>NUCLEOTIDE SEQUENCE</scope>
    <source>
        <strain evidence="11">CBS 247.69</strain>
    </source>
</reference>
<evidence type="ECO:0000313" key="11">
    <source>
        <dbReference type="EMBL" id="KAF9464634.1"/>
    </source>
</evidence>
<feature type="signal peptide" evidence="9">
    <location>
        <begin position="1"/>
        <end position="23"/>
    </location>
</feature>
<proteinExistence type="inferred from homology"/>
<dbReference type="InterPro" id="IPR012334">
    <property type="entry name" value="Pectin_lyas_fold"/>
</dbReference>
<keyword evidence="3" id="KW-0325">Glycoprotein</keyword>
<dbReference type="PANTHER" id="PTHR31683:SF67">
    <property type="entry name" value="PECTIN LYASE F-RELATED"/>
    <property type="match status" value="1"/>
</dbReference>
<protein>
    <recommendedName>
        <fullName evidence="7">pectin lyase</fullName>
        <ecNumber evidence="7">4.2.2.10</ecNumber>
    </recommendedName>
</protein>
<dbReference type="EC" id="4.2.2.10" evidence="7"/>
<keyword evidence="12" id="KW-1185">Reference proteome</keyword>